<gene>
    <name evidence="1" type="ORF">ACJEBM_05415</name>
</gene>
<proteinExistence type="predicted"/>
<dbReference type="Proteomes" id="UP001622950">
    <property type="component" value="Unassembled WGS sequence"/>
</dbReference>
<evidence type="ECO:0000313" key="2">
    <source>
        <dbReference type="Proteomes" id="UP001622950"/>
    </source>
</evidence>
<protein>
    <submittedName>
        <fullName evidence="1">Molecular chaperone DnaJ</fullName>
    </submittedName>
</protein>
<accession>A0ACC7MNM5</accession>
<organism evidence="1 2">
    <name type="scientific">Pseudomonas neuropathica</name>
    <dbReference type="NCBI Taxonomy" id="2730425"/>
    <lineage>
        <taxon>Bacteria</taxon>
        <taxon>Pseudomonadati</taxon>
        <taxon>Pseudomonadota</taxon>
        <taxon>Gammaproteobacteria</taxon>
        <taxon>Pseudomonadales</taxon>
        <taxon>Pseudomonadaceae</taxon>
        <taxon>Pseudomonas</taxon>
    </lineage>
</organism>
<comment type="caution">
    <text evidence="1">The sequence shown here is derived from an EMBL/GenBank/DDBJ whole genome shotgun (WGS) entry which is preliminary data.</text>
</comment>
<sequence>MKNNTSQINIAPASGTKKLSAGQRKFNGLIKKIEKHRLVLQEWQSATPLYIERWHLEFAPRLEQFHQCNVELVHALDHLSERIKLSKVDRRTLVQEILDQAYSLIDRGCNEEQEAALKALYNKHSGGDFDADEREGDELFKLGLKDIFGVELDDDVDMQSPEDIAQKILEQQQAEHTAQQQKPGKKNARQQRLKEEAAQVSQSIREVYRKLASALHPDRETDPDERKRKTSLMQRVNQAYSERNLLELLQLQLEMEHINASTLETLSADRLKHYNQVLTEQLDELELEVLNLELSFRQQFNLEPFDELSVQNLPDIYQHQLDMLNTDIEELSVLHEQLKDPKVLKSWLKQLRQYQKTMEFDETLFDDFPDTFFR</sequence>
<evidence type="ECO:0000313" key="1">
    <source>
        <dbReference type="EMBL" id="MFK9080114.1"/>
    </source>
</evidence>
<keyword evidence="2" id="KW-1185">Reference proteome</keyword>
<reference evidence="1" key="1">
    <citation type="submission" date="2024-11" db="EMBL/GenBank/DDBJ databases">
        <authorList>
            <person name="Lucas J.A."/>
        </authorList>
    </citation>
    <scope>NUCLEOTIDE SEQUENCE</scope>
    <source>
        <strain evidence="1">Z 8.8</strain>
    </source>
</reference>
<dbReference type="EMBL" id="JBJHQE010000005">
    <property type="protein sequence ID" value="MFK9080114.1"/>
    <property type="molecule type" value="Genomic_DNA"/>
</dbReference>
<name>A0ACC7MNM5_9PSED</name>